<evidence type="ECO:0000256" key="2">
    <source>
        <dbReference type="SAM" id="Phobius"/>
    </source>
</evidence>
<dbReference type="STRING" id="394193.SAMN04489732_116153"/>
<name>A0A1H8YHE3_9PSEU</name>
<protein>
    <submittedName>
        <fullName evidence="3">Uncharacterized protein</fullName>
    </submittedName>
</protein>
<sequence length="65" mass="6801">MDGVKEPSAAARRPGPGPQSDGTSAGHPTRVTCLERCLVADLLYAVLLIGVFVVLALTLRGLEKL</sequence>
<dbReference type="EMBL" id="FOEF01000016">
    <property type="protein sequence ID" value="SEP51610.1"/>
    <property type="molecule type" value="Genomic_DNA"/>
</dbReference>
<organism evidence="3 4">
    <name type="scientific">Amycolatopsis saalfeldensis</name>
    <dbReference type="NCBI Taxonomy" id="394193"/>
    <lineage>
        <taxon>Bacteria</taxon>
        <taxon>Bacillati</taxon>
        <taxon>Actinomycetota</taxon>
        <taxon>Actinomycetes</taxon>
        <taxon>Pseudonocardiales</taxon>
        <taxon>Pseudonocardiaceae</taxon>
        <taxon>Amycolatopsis</taxon>
    </lineage>
</organism>
<keyword evidence="2" id="KW-1133">Transmembrane helix</keyword>
<dbReference type="AlphaFoldDB" id="A0A1H8YHE3"/>
<proteinExistence type="predicted"/>
<evidence type="ECO:0000313" key="4">
    <source>
        <dbReference type="Proteomes" id="UP000198582"/>
    </source>
</evidence>
<reference evidence="3 4" key="1">
    <citation type="submission" date="2016-10" db="EMBL/GenBank/DDBJ databases">
        <authorList>
            <person name="de Groot N.N."/>
        </authorList>
    </citation>
    <scope>NUCLEOTIDE SEQUENCE [LARGE SCALE GENOMIC DNA]</scope>
    <source>
        <strain evidence="3 4">DSM 44993</strain>
    </source>
</reference>
<feature type="transmembrane region" description="Helical" evidence="2">
    <location>
        <begin position="42"/>
        <end position="62"/>
    </location>
</feature>
<feature type="region of interest" description="Disordered" evidence="1">
    <location>
        <begin position="1"/>
        <end position="27"/>
    </location>
</feature>
<keyword evidence="4" id="KW-1185">Reference proteome</keyword>
<keyword evidence="2" id="KW-0472">Membrane</keyword>
<accession>A0A1H8YHE3</accession>
<gene>
    <name evidence="3" type="ORF">SAMN04489732_116153</name>
</gene>
<evidence type="ECO:0000256" key="1">
    <source>
        <dbReference type="SAM" id="MobiDB-lite"/>
    </source>
</evidence>
<dbReference type="Proteomes" id="UP000198582">
    <property type="component" value="Unassembled WGS sequence"/>
</dbReference>
<keyword evidence="2" id="KW-0812">Transmembrane</keyword>
<evidence type="ECO:0000313" key="3">
    <source>
        <dbReference type="EMBL" id="SEP51610.1"/>
    </source>
</evidence>